<dbReference type="EMBL" id="POTM01000033">
    <property type="protein sequence ID" value="TLH67953.1"/>
    <property type="molecule type" value="Genomic_DNA"/>
</dbReference>
<sequence>MATSTSPTRNAAATREAILRSAIENFARAGYDGVGVRQIAHDAGVTAMLVNRYFGSKEGLFAEAVETSFATPTFIGEQSDDLVADTVRALVARTGSGDDAPPPFMIMLRSASSPVATTIVRDAIERHVGARLARQLDSPDQNLRGEILLALISGMLTMRGVVGTSALRKSKPADIERVLEPAFAALIGGSRASTSERE</sequence>
<keyword evidence="1" id="KW-0238">DNA-binding</keyword>
<dbReference type="GO" id="GO:0003700">
    <property type="term" value="F:DNA-binding transcription factor activity"/>
    <property type="evidence" value="ECO:0007669"/>
    <property type="project" value="TreeGrafter"/>
</dbReference>
<comment type="caution">
    <text evidence="2">The sequence shown here is derived from an EMBL/GenBank/DDBJ whole genome shotgun (WGS) entry which is preliminary data.</text>
</comment>
<dbReference type="InterPro" id="IPR041678">
    <property type="entry name" value="TetR_C_16"/>
</dbReference>
<dbReference type="PANTHER" id="PTHR30055:SF235">
    <property type="entry name" value="TRANSCRIPTIONAL REGULATORY PROTEIN"/>
    <property type="match status" value="1"/>
</dbReference>
<accession>A0A7I7ZIX9</accession>
<dbReference type="InterPro" id="IPR009057">
    <property type="entry name" value="Homeodomain-like_sf"/>
</dbReference>
<proteinExistence type="predicted"/>
<organism evidence="2 3">
    <name type="scientific">Mycolicibacterium phocaicum</name>
    <dbReference type="NCBI Taxonomy" id="319706"/>
    <lineage>
        <taxon>Bacteria</taxon>
        <taxon>Bacillati</taxon>
        <taxon>Actinomycetota</taxon>
        <taxon>Actinomycetes</taxon>
        <taxon>Mycobacteriales</taxon>
        <taxon>Mycobacteriaceae</taxon>
        <taxon>Mycolicibacterium</taxon>
    </lineage>
</organism>
<dbReference type="SUPFAM" id="SSF46689">
    <property type="entry name" value="Homeodomain-like"/>
    <property type="match status" value="1"/>
</dbReference>
<dbReference type="PANTHER" id="PTHR30055">
    <property type="entry name" value="HTH-TYPE TRANSCRIPTIONAL REGULATOR RUTR"/>
    <property type="match status" value="1"/>
</dbReference>
<dbReference type="Proteomes" id="UP000309984">
    <property type="component" value="Unassembled WGS sequence"/>
</dbReference>
<evidence type="ECO:0000313" key="3">
    <source>
        <dbReference type="Proteomes" id="UP000309984"/>
    </source>
</evidence>
<evidence type="ECO:0000313" key="2">
    <source>
        <dbReference type="EMBL" id="TLH67953.1"/>
    </source>
</evidence>
<dbReference type="PROSITE" id="PS50977">
    <property type="entry name" value="HTH_TETR_2"/>
    <property type="match status" value="1"/>
</dbReference>
<keyword evidence="3" id="KW-1185">Reference proteome</keyword>
<name>A0A7I7ZIX9_9MYCO</name>
<dbReference type="Gene3D" id="1.10.357.10">
    <property type="entry name" value="Tetracycline Repressor, domain 2"/>
    <property type="match status" value="1"/>
</dbReference>
<dbReference type="Pfam" id="PF00440">
    <property type="entry name" value="TetR_N"/>
    <property type="match status" value="1"/>
</dbReference>
<dbReference type="InterPro" id="IPR001647">
    <property type="entry name" value="HTH_TetR"/>
</dbReference>
<evidence type="ECO:0000256" key="1">
    <source>
        <dbReference type="ARBA" id="ARBA00023125"/>
    </source>
</evidence>
<dbReference type="RefSeq" id="WP_135356222.1">
    <property type="nucleotide sequence ID" value="NZ_POTM01000033.1"/>
</dbReference>
<dbReference type="PRINTS" id="PR00455">
    <property type="entry name" value="HTHTETR"/>
</dbReference>
<gene>
    <name evidence="2" type="ORF">C1S79_13330</name>
</gene>
<dbReference type="InterPro" id="IPR050109">
    <property type="entry name" value="HTH-type_TetR-like_transc_reg"/>
</dbReference>
<dbReference type="AlphaFoldDB" id="A0A7I7ZIX9"/>
<protein>
    <submittedName>
        <fullName evidence="2">TetR family transcriptional regulator</fullName>
    </submittedName>
</protein>
<dbReference type="SUPFAM" id="SSF48498">
    <property type="entry name" value="Tetracyclin repressor-like, C-terminal domain"/>
    <property type="match status" value="1"/>
</dbReference>
<dbReference type="GO" id="GO:0000976">
    <property type="term" value="F:transcription cis-regulatory region binding"/>
    <property type="evidence" value="ECO:0007669"/>
    <property type="project" value="TreeGrafter"/>
</dbReference>
<dbReference type="Pfam" id="PF17920">
    <property type="entry name" value="TetR_C_16"/>
    <property type="match status" value="1"/>
</dbReference>
<reference evidence="2 3" key="1">
    <citation type="submission" date="2018-01" db="EMBL/GenBank/DDBJ databases">
        <title>Comparative genomics of Mycobacterium mucogenicum and Mycobacterium neoaurum clade members emphasizing tRNA and non-coding RNA.</title>
        <authorList>
            <person name="Behra P.R.K."/>
            <person name="Pettersson B.M.F."/>
            <person name="Das S."/>
            <person name="Dasgupta S."/>
            <person name="Kirsebom L.A."/>
        </authorList>
    </citation>
    <scope>NUCLEOTIDE SEQUENCE [LARGE SCALE GENOMIC DNA]</scope>
    <source>
        <strain evidence="2 3">DSM 45104</strain>
    </source>
</reference>
<dbReference type="InterPro" id="IPR036271">
    <property type="entry name" value="Tet_transcr_reg_TetR-rel_C_sf"/>
</dbReference>